<dbReference type="KEGG" id="dde:Dde_1583"/>
<evidence type="ECO:0000313" key="3">
    <source>
        <dbReference type="Proteomes" id="UP000002710"/>
    </source>
</evidence>
<dbReference type="InterPro" id="IPR013976">
    <property type="entry name" value="HDOD"/>
</dbReference>
<dbReference type="Gene3D" id="1.10.3210.10">
    <property type="entry name" value="Hypothetical protein af1432"/>
    <property type="match status" value="1"/>
</dbReference>
<name>Q311L6_OLEA2</name>
<dbReference type="CDD" id="cd00077">
    <property type="entry name" value="HDc"/>
    <property type="match status" value="1"/>
</dbReference>
<organism evidence="2 3">
    <name type="scientific">Oleidesulfovibrio alaskensis (strain ATCC BAA-1058 / DSM 17464 / G20)</name>
    <name type="common">Desulfovibrio alaskensis</name>
    <dbReference type="NCBI Taxonomy" id="207559"/>
    <lineage>
        <taxon>Bacteria</taxon>
        <taxon>Pseudomonadati</taxon>
        <taxon>Thermodesulfobacteriota</taxon>
        <taxon>Desulfovibrionia</taxon>
        <taxon>Desulfovibrionales</taxon>
        <taxon>Desulfovibrionaceae</taxon>
        <taxon>Oleidesulfovibrio</taxon>
    </lineage>
</organism>
<dbReference type="RefSeq" id="WP_011367539.1">
    <property type="nucleotide sequence ID" value="NC_007519.1"/>
</dbReference>
<dbReference type="NCBIfam" id="TIGR00277">
    <property type="entry name" value="HDIG"/>
    <property type="match status" value="1"/>
</dbReference>
<dbReference type="PANTHER" id="PTHR33525">
    <property type="match status" value="1"/>
</dbReference>
<proteinExistence type="predicted"/>
<dbReference type="AlphaFoldDB" id="Q311L6"/>
<dbReference type="STRING" id="207559.Dde_1583"/>
<sequence>MTQDLATQYKGQILAVKNLPTLPTALEEVSRLVEDPNSSTEQIARVIAYDQVLSAKVLKMVNSPIYGFPGRISSVQHALVLLGFNVIRGLIISTSVFDDMNKTMVGLWDHSVGCALACGEVARVLGFKDPEEYAVAGLLHDLGKVVTAVQLPQAKKALDVLVRTEDITYLEAEKRVLGFGHDRVNLWLGRHWNLPPNICEAIAYHHKPLSAQNYTQFACVVHVGNFLTRVFEYGNGGDDNVPYMLPHAMKLLKLNQRMLEQVLDALCAKFIEVADLKLG</sequence>
<dbReference type="PROSITE" id="PS51833">
    <property type="entry name" value="HDOD"/>
    <property type="match status" value="1"/>
</dbReference>
<gene>
    <name evidence="2" type="ordered locus">Dde_1583</name>
</gene>
<dbReference type="InterPro" id="IPR006675">
    <property type="entry name" value="HDIG_dom"/>
</dbReference>
<keyword evidence="3" id="KW-1185">Reference proteome</keyword>
<dbReference type="eggNOG" id="COG1639">
    <property type="taxonomic scope" value="Bacteria"/>
</dbReference>
<dbReference type="EMBL" id="CP000112">
    <property type="protein sequence ID" value="ABB38380.1"/>
    <property type="molecule type" value="Genomic_DNA"/>
</dbReference>
<dbReference type="SUPFAM" id="SSF109604">
    <property type="entry name" value="HD-domain/PDEase-like"/>
    <property type="match status" value="1"/>
</dbReference>
<dbReference type="InterPro" id="IPR052340">
    <property type="entry name" value="RNase_Y/CdgJ"/>
</dbReference>
<dbReference type="InterPro" id="IPR003607">
    <property type="entry name" value="HD/PDEase_dom"/>
</dbReference>
<dbReference type="PANTHER" id="PTHR33525:SF3">
    <property type="entry name" value="RIBONUCLEASE Y"/>
    <property type="match status" value="1"/>
</dbReference>
<evidence type="ECO:0000313" key="2">
    <source>
        <dbReference type="EMBL" id="ABB38380.1"/>
    </source>
</evidence>
<feature type="domain" description="HDOD" evidence="1">
    <location>
        <begin position="19"/>
        <end position="208"/>
    </location>
</feature>
<accession>Q311L6</accession>
<dbReference type="Pfam" id="PF08668">
    <property type="entry name" value="HDOD"/>
    <property type="match status" value="1"/>
</dbReference>
<evidence type="ECO:0000259" key="1">
    <source>
        <dbReference type="PROSITE" id="PS51833"/>
    </source>
</evidence>
<dbReference type="Proteomes" id="UP000002710">
    <property type="component" value="Chromosome"/>
</dbReference>
<reference evidence="2 3" key="1">
    <citation type="journal article" date="2011" name="J. Bacteriol.">
        <title>Complete genome sequence and updated annotation of Desulfovibrio alaskensis G20.</title>
        <authorList>
            <person name="Hauser L.J."/>
            <person name="Land M.L."/>
            <person name="Brown S.D."/>
            <person name="Larimer F."/>
            <person name="Keller K.L."/>
            <person name="Rapp-Giles B.J."/>
            <person name="Price M.N."/>
            <person name="Lin M."/>
            <person name="Bruce D.C."/>
            <person name="Detter J.C."/>
            <person name="Tapia R."/>
            <person name="Han C.S."/>
            <person name="Goodwin L.A."/>
            <person name="Cheng J.F."/>
            <person name="Pitluck S."/>
            <person name="Copeland A."/>
            <person name="Lucas S."/>
            <person name="Nolan M."/>
            <person name="Lapidus A.L."/>
            <person name="Palumbo A.V."/>
            <person name="Wall J.D."/>
        </authorList>
    </citation>
    <scope>NUCLEOTIDE SEQUENCE [LARGE SCALE GENOMIC DNA]</scope>
    <source>
        <strain evidence="3">ATCC BAA 1058 / DSM 17464 / G20</strain>
    </source>
</reference>
<dbReference type="HOGENOM" id="CLU_048246_4_0_7"/>
<protein>
    <submittedName>
        <fullName evidence="2">Putative signal transduction protein</fullName>
    </submittedName>
</protein>